<comment type="caution">
    <text evidence="3">The sequence shown here is derived from an EMBL/GenBank/DDBJ whole genome shotgun (WGS) entry which is preliminary data.</text>
</comment>
<reference evidence="3 4" key="1">
    <citation type="submission" date="2023-10" db="EMBL/GenBank/DDBJ databases">
        <title>Genomes of two closely related lineages of the louse Polyplax serrata with different host specificities.</title>
        <authorList>
            <person name="Martinu J."/>
            <person name="Tarabai H."/>
            <person name="Stefka J."/>
            <person name="Hypsa V."/>
        </authorList>
    </citation>
    <scope>NUCLEOTIDE SEQUENCE [LARGE SCALE GENOMIC DNA]</scope>
    <source>
        <strain evidence="3">HR10_N</strain>
    </source>
</reference>
<evidence type="ECO:0000313" key="4">
    <source>
        <dbReference type="Proteomes" id="UP001372834"/>
    </source>
</evidence>
<accession>A0AAN8PE51</accession>
<name>A0AAN8PE51_POLSC</name>
<dbReference type="AlphaFoldDB" id="A0AAN8PE51"/>
<feature type="region of interest" description="Disordered" evidence="2">
    <location>
        <begin position="30"/>
        <end position="91"/>
    </location>
</feature>
<dbReference type="CDD" id="cd00086">
    <property type="entry name" value="homeodomain"/>
    <property type="match status" value="1"/>
</dbReference>
<dbReference type="EMBL" id="JAWJWE010000036">
    <property type="protein sequence ID" value="KAK6629383.1"/>
    <property type="molecule type" value="Genomic_DNA"/>
</dbReference>
<comment type="subcellular location">
    <subcellularLocation>
        <location evidence="1">Nucleus</location>
    </subcellularLocation>
</comment>
<dbReference type="InterPro" id="IPR009057">
    <property type="entry name" value="Homeodomain-like_sf"/>
</dbReference>
<evidence type="ECO:0000256" key="2">
    <source>
        <dbReference type="SAM" id="MobiDB-lite"/>
    </source>
</evidence>
<proteinExistence type="predicted"/>
<feature type="compositionally biased region" description="Basic and acidic residues" evidence="2">
    <location>
        <begin position="32"/>
        <end position="42"/>
    </location>
</feature>
<dbReference type="GO" id="GO:0005634">
    <property type="term" value="C:nucleus"/>
    <property type="evidence" value="ECO:0007669"/>
    <property type="project" value="UniProtKB-SubCell"/>
</dbReference>
<dbReference type="Proteomes" id="UP001372834">
    <property type="component" value="Unassembled WGS sequence"/>
</dbReference>
<evidence type="ECO:0000256" key="1">
    <source>
        <dbReference type="ARBA" id="ARBA00004123"/>
    </source>
</evidence>
<dbReference type="Gene3D" id="1.10.10.60">
    <property type="entry name" value="Homeodomain-like"/>
    <property type="match status" value="1"/>
</dbReference>
<dbReference type="InterPro" id="IPR001356">
    <property type="entry name" value="HD"/>
</dbReference>
<feature type="compositionally biased region" description="Low complexity" evidence="2">
    <location>
        <begin position="78"/>
        <end position="91"/>
    </location>
</feature>
<organism evidence="3 4">
    <name type="scientific">Polyplax serrata</name>
    <name type="common">Common mouse louse</name>
    <dbReference type="NCBI Taxonomy" id="468196"/>
    <lineage>
        <taxon>Eukaryota</taxon>
        <taxon>Metazoa</taxon>
        <taxon>Ecdysozoa</taxon>
        <taxon>Arthropoda</taxon>
        <taxon>Hexapoda</taxon>
        <taxon>Insecta</taxon>
        <taxon>Pterygota</taxon>
        <taxon>Neoptera</taxon>
        <taxon>Paraneoptera</taxon>
        <taxon>Psocodea</taxon>
        <taxon>Troctomorpha</taxon>
        <taxon>Phthiraptera</taxon>
        <taxon>Anoplura</taxon>
        <taxon>Polyplacidae</taxon>
        <taxon>Polyplax</taxon>
    </lineage>
</organism>
<dbReference type="SUPFAM" id="SSF46689">
    <property type="entry name" value="Homeodomain-like"/>
    <property type="match status" value="1"/>
</dbReference>
<sequence>MSSCLVSLVFLLRRGDKVWFQNARAKWRRMMVKQEGKSDKSCSESGGLSDIESYPSHSGGTPGGGSMSMGPHSPPFVLSNSCSSPSSLECS</sequence>
<dbReference type="GO" id="GO:0003677">
    <property type="term" value="F:DNA binding"/>
    <property type="evidence" value="ECO:0007669"/>
    <property type="project" value="InterPro"/>
</dbReference>
<gene>
    <name evidence="3" type="ORF">RUM43_003200</name>
</gene>
<protein>
    <submittedName>
        <fullName evidence="3">Uncharacterized protein</fullName>
    </submittedName>
</protein>
<evidence type="ECO:0000313" key="3">
    <source>
        <dbReference type="EMBL" id="KAK6629383.1"/>
    </source>
</evidence>